<comment type="function">
    <text evidence="1 11">Condensation of UDP-2,3-diacylglucosamine and 2,3-diacylglucosamine-1-phosphate to form lipid A disaccharide, a precursor of lipid A, a phosphorylated glycolipid that anchors the lipopolysaccharide to the outer membrane of the cell.</text>
</comment>
<evidence type="ECO:0000256" key="7">
    <source>
        <dbReference type="ARBA" id="ARBA00022676"/>
    </source>
</evidence>
<keyword evidence="13" id="KW-1185">Reference proteome</keyword>
<evidence type="ECO:0000256" key="5">
    <source>
        <dbReference type="ARBA" id="ARBA00022516"/>
    </source>
</evidence>
<evidence type="ECO:0000313" key="12">
    <source>
        <dbReference type="EMBL" id="MBU2709760.1"/>
    </source>
</evidence>
<comment type="pathway">
    <text evidence="11">Bacterial outer membrane biogenesis; LPS lipid A biosynthesis.</text>
</comment>
<dbReference type="Proteomes" id="UP000690515">
    <property type="component" value="Unassembled WGS sequence"/>
</dbReference>
<evidence type="ECO:0000313" key="13">
    <source>
        <dbReference type="Proteomes" id="UP000690515"/>
    </source>
</evidence>
<evidence type="ECO:0000256" key="9">
    <source>
        <dbReference type="ARBA" id="ARBA00023098"/>
    </source>
</evidence>
<proteinExistence type="inferred from homology"/>
<keyword evidence="7 11" id="KW-0328">Glycosyltransferase</keyword>
<sequence length="379" mass="41983">MTSNKKIRIAIVAGEASGDLLGAGLIQSLQQRFPFATFEGIGGPRMLALGFKSFESMERLAVMGLTEVLGRVPELLRLRHRLVEYWQEQPPTVFIGIDAPDFNLGLEKKLKRSGITTVHYVSPTIWAWRQKRVFNVAESTHHVLTLFPFEAAFYEKHNIPVTFVGHPLADDIPLEMSQQAAQKKLAISTRPTLAVLPGSRRSEVQRLAQLFMQAAKLCQRQLPDLQVLIPAANKHRLQQIQAIAQTFPELSTNVFLGQAQDVMAASDAILLASGTATLEAMLVKRPMVVAYRVSGLTHLLVSGMLKTPYVSLPNLLANKLLVPELLQQQATPTHLAVEIMNAFHPSSASKLHDTFRQIHQQLRCNASERAADAITKLIS</sequence>
<evidence type="ECO:0000256" key="1">
    <source>
        <dbReference type="ARBA" id="ARBA00002056"/>
    </source>
</evidence>
<evidence type="ECO:0000256" key="6">
    <source>
        <dbReference type="ARBA" id="ARBA00022556"/>
    </source>
</evidence>
<dbReference type="PANTHER" id="PTHR30372:SF4">
    <property type="entry name" value="LIPID-A-DISACCHARIDE SYNTHASE, MITOCHONDRIAL-RELATED"/>
    <property type="match status" value="1"/>
</dbReference>
<reference evidence="12 13" key="1">
    <citation type="submission" date="2021-04" db="EMBL/GenBank/DDBJ databases">
        <authorList>
            <person name="Pira H."/>
            <person name="Risdian C."/>
            <person name="Wink J."/>
        </authorList>
    </citation>
    <scope>NUCLEOTIDE SEQUENCE [LARGE SCALE GENOMIC DNA]</scope>
    <source>
        <strain evidence="12 13">WH53</strain>
    </source>
</reference>
<keyword evidence="9 11" id="KW-0443">Lipid metabolism</keyword>
<evidence type="ECO:0000256" key="10">
    <source>
        <dbReference type="ARBA" id="ARBA00048975"/>
    </source>
</evidence>
<accession>A0ABS5Z6T3</accession>
<evidence type="ECO:0000256" key="3">
    <source>
        <dbReference type="ARBA" id="ARBA00012687"/>
    </source>
</evidence>
<evidence type="ECO:0000256" key="2">
    <source>
        <dbReference type="ARBA" id="ARBA00007868"/>
    </source>
</evidence>
<name>A0ABS5Z6T3_9GAMM</name>
<dbReference type="NCBIfam" id="TIGR00215">
    <property type="entry name" value="lpxB"/>
    <property type="match status" value="1"/>
</dbReference>
<dbReference type="Gene3D" id="3.40.50.2000">
    <property type="entry name" value="Glycogen Phosphorylase B"/>
    <property type="match status" value="1"/>
</dbReference>
<dbReference type="GO" id="GO:0008915">
    <property type="term" value="F:lipid-A-disaccharide synthase activity"/>
    <property type="evidence" value="ECO:0007669"/>
    <property type="project" value="UniProtKB-EC"/>
</dbReference>
<dbReference type="PANTHER" id="PTHR30372">
    <property type="entry name" value="LIPID-A-DISACCHARIDE SYNTHASE"/>
    <property type="match status" value="1"/>
</dbReference>
<evidence type="ECO:0000256" key="11">
    <source>
        <dbReference type="HAMAP-Rule" id="MF_00392"/>
    </source>
</evidence>
<dbReference type="CDD" id="cd01635">
    <property type="entry name" value="Glycosyltransferase_GTB-type"/>
    <property type="match status" value="1"/>
</dbReference>
<gene>
    <name evidence="11 12" type="primary">lpxB</name>
    <name evidence="12" type="ORF">KCG35_01660</name>
</gene>
<organism evidence="12 13">
    <name type="scientific">Zooshikella harenae</name>
    <dbReference type="NCBI Taxonomy" id="2827238"/>
    <lineage>
        <taxon>Bacteria</taxon>
        <taxon>Pseudomonadati</taxon>
        <taxon>Pseudomonadota</taxon>
        <taxon>Gammaproteobacteria</taxon>
        <taxon>Oceanospirillales</taxon>
        <taxon>Zooshikellaceae</taxon>
        <taxon>Zooshikella</taxon>
    </lineage>
</organism>
<keyword evidence="6 11" id="KW-0441">Lipid A biosynthesis</keyword>
<dbReference type="SUPFAM" id="SSF53756">
    <property type="entry name" value="UDP-Glycosyltransferase/glycogen phosphorylase"/>
    <property type="match status" value="1"/>
</dbReference>
<comment type="similarity">
    <text evidence="2 11">Belongs to the LpxB family.</text>
</comment>
<protein>
    <recommendedName>
        <fullName evidence="4 11">Lipid-A-disaccharide synthase</fullName>
        <ecNumber evidence="3 11">2.4.1.182</ecNumber>
    </recommendedName>
</protein>
<dbReference type="Pfam" id="PF02684">
    <property type="entry name" value="LpxB"/>
    <property type="match status" value="1"/>
</dbReference>
<keyword evidence="8 11" id="KW-0808">Transferase</keyword>
<dbReference type="RefSeq" id="WP_215817923.1">
    <property type="nucleotide sequence ID" value="NZ_JAGSOY010000002.1"/>
</dbReference>
<dbReference type="HAMAP" id="MF_00392">
    <property type="entry name" value="LpxB"/>
    <property type="match status" value="1"/>
</dbReference>
<comment type="caution">
    <text evidence="12">The sequence shown here is derived from an EMBL/GenBank/DDBJ whole genome shotgun (WGS) entry which is preliminary data.</text>
</comment>
<evidence type="ECO:0000256" key="4">
    <source>
        <dbReference type="ARBA" id="ARBA00020902"/>
    </source>
</evidence>
<keyword evidence="5 11" id="KW-0444">Lipid biosynthesis</keyword>
<dbReference type="EC" id="2.4.1.182" evidence="3 11"/>
<comment type="catalytic activity">
    <reaction evidence="10 11">
        <text>a lipid X + a UDP-2-N,3-O-bis[(3R)-3-hydroxyacyl]-alpha-D-glucosamine = a lipid A disaccharide + UDP + H(+)</text>
        <dbReference type="Rhea" id="RHEA:67828"/>
        <dbReference type="ChEBI" id="CHEBI:15378"/>
        <dbReference type="ChEBI" id="CHEBI:58223"/>
        <dbReference type="ChEBI" id="CHEBI:137748"/>
        <dbReference type="ChEBI" id="CHEBI:176338"/>
        <dbReference type="ChEBI" id="CHEBI:176343"/>
        <dbReference type="EC" id="2.4.1.182"/>
    </reaction>
</comment>
<dbReference type="EMBL" id="JAGSOY010000002">
    <property type="protein sequence ID" value="MBU2709760.1"/>
    <property type="molecule type" value="Genomic_DNA"/>
</dbReference>
<evidence type="ECO:0000256" key="8">
    <source>
        <dbReference type="ARBA" id="ARBA00022679"/>
    </source>
</evidence>
<dbReference type="InterPro" id="IPR003835">
    <property type="entry name" value="Glyco_trans_19"/>
</dbReference>